<dbReference type="Proteomes" id="UP000035199">
    <property type="component" value="Chromosome"/>
</dbReference>
<protein>
    <submittedName>
        <fullName evidence="3">Transcriptional regulator, PadR family</fullName>
    </submittedName>
</protein>
<dbReference type="SUPFAM" id="SSF46785">
    <property type="entry name" value="Winged helix' DNA-binding domain"/>
    <property type="match status" value="1"/>
</dbReference>
<dbReference type="PANTHER" id="PTHR43252">
    <property type="entry name" value="TRANSCRIPTIONAL REGULATOR YQJI"/>
    <property type="match status" value="1"/>
</dbReference>
<dbReference type="PANTHER" id="PTHR43252:SF2">
    <property type="entry name" value="TRANSCRIPTION REGULATOR, PADR-LIKE FAMILY"/>
    <property type="match status" value="1"/>
</dbReference>
<dbReference type="InterPro" id="IPR018309">
    <property type="entry name" value="Tscrpt_reg_PadR_C"/>
</dbReference>
<reference evidence="4" key="2">
    <citation type="submission" date="2015-05" db="EMBL/GenBank/DDBJ databases">
        <title>Complete genome sequence of Corynebacterium mustelae DSM 45274, isolated from various tissues of a male ferret with lethal sepsis.</title>
        <authorList>
            <person name="Ruckert C."/>
            <person name="Albersmeier A."/>
            <person name="Winkler A."/>
            <person name="Tauch A."/>
        </authorList>
    </citation>
    <scope>NUCLEOTIDE SEQUENCE [LARGE SCALE GENOMIC DNA]</scope>
    <source>
        <strain evidence="4">DSM 45274</strain>
    </source>
</reference>
<evidence type="ECO:0000259" key="2">
    <source>
        <dbReference type="Pfam" id="PF10400"/>
    </source>
</evidence>
<evidence type="ECO:0000313" key="4">
    <source>
        <dbReference type="Proteomes" id="UP000035199"/>
    </source>
</evidence>
<dbReference type="Pfam" id="PF03551">
    <property type="entry name" value="PadR"/>
    <property type="match status" value="1"/>
</dbReference>
<dbReference type="STRING" id="571915.CMUST_04885"/>
<dbReference type="InterPro" id="IPR036390">
    <property type="entry name" value="WH_DNA-bd_sf"/>
</dbReference>
<dbReference type="InterPro" id="IPR036388">
    <property type="entry name" value="WH-like_DNA-bd_sf"/>
</dbReference>
<dbReference type="OrthoDB" id="3186544at2"/>
<feature type="domain" description="Transcription regulator PadR N-terminal" evidence="1">
    <location>
        <begin position="7"/>
        <end position="81"/>
    </location>
</feature>
<sequence>MSIKFALLALLSDRPRTASGLQQEFLERTAGTQKLNIGQVSQTLSRLERDLLIQTAGSITGPNGHQADTYSLTESGTLALKDWWNAPVTRALSDRDELVTKIILASSSHQPNILGILDSQRAAILGQLRTLNSHSRSLPQTRNAERLHIERRIFDLEAEARWLDRVESLAAATANPAKSHRDGEQK</sequence>
<name>A0A0G3GXQ1_9CORY</name>
<organism evidence="3 4">
    <name type="scientific">Corynebacterium mustelae</name>
    <dbReference type="NCBI Taxonomy" id="571915"/>
    <lineage>
        <taxon>Bacteria</taxon>
        <taxon>Bacillati</taxon>
        <taxon>Actinomycetota</taxon>
        <taxon>Actinomycetes</taxon>
        <taxon>Mycobacteriales</taxon>
        <taxon>Corynebacteriaceae</taxon>
        <taxon>Corynebacterium</taxon>
    </lineage>
</organism>
<dbReference type="Pfam" id="PF10400">
    <property type="entry name" value="Vir_act_alpha_C"/>
    <property type="match status" value="1"/>
</dbReference>
<dbReference type="InterPro" id="IPR005149">
    <property type="entry name" value="Tscrpt_reg_PadR_N"/>
</dbReference>
<dbReference type="EMBL" id="CP011542">
    <property type="protein sequence ID" value="AKK05315.1"/>
    <property type="molecule type" value="Genomic_DNA"/>
</dbReference>
<keyword evidence="4" id="KW-1185">Reference proteome</keyword>
<dbReference type="KEGG" id="cmv:CMUST_04885"/>
<evidence type="ECO:0000259" key="1">
    <source>
        <dbReference type="Pfam" id="PF03551"/>
    </source>
</evidence>
<dbReference type="AlphaFoldDB" id="A0A0G3GXQ1"/>
<accession>A0A0G3GXQ1</accession>
<dbReference type="PATRIC" id="fig|571915.4.peg.1035"/>
<gene>
    <name evidence="3" type="ORF">CMUST_04885</name>
</gene>
<evidence type="ECO:0000313" key="3">
    <source>
        <dbReference type="EMBL" id="AKK05315.1"/>
    </source>
</evidence>
<feature type="domain" description="Transcription regulator PadR C-terminal" evidence="2">
    <location>
        <begin position="95"/>
        <end position="168"/>
    </location>
</feature>
<proteinExistence type="predicted"/>
<reference evidence="3 4" key="1">
    <citation type="journal article" date="2015" name="Genome Announc.">
        <title>Complete Genome Sequence of the Type Strain Corynebacterium mustelae DSM 45274, Isolated from Various Tissues of a Male Ferret with Lethal Sepsis.</title>
        <authorList>
            <person name="Ruckert C."/>
            <person name="Eimer J."/>
            <person name="Winkler A."/>
            <person name="Tauch A."/>
        </authorList>
    </citation>
    <scope>NUCLEOTIDE SEQUENCE [LARGE SCALE GENOMIC DNA]</scope>
    <source>
        <strain evidence="3 4">DSM 45274</strain>
    </source>
</reference>
<dbReference type="Gene3D" id="1.10.10.10">
    <property type="entry name" value="Winged helix-like DNA-binding domain superfamily/Winged helix DNA-binding domain"/>
    <property type="match status" value="1"/>
</dbReference>
<dbReference type="RefSeq" id="WP_047261549.1">
    <property type="nucleotide sequence ID" value="NZ_CP011542.1"/>
</dbReference>